<name>A0AA39U786_9AGAR</name>
<keyword evidence="2" id="KW-1185">Reference proteome</keyword>
<organism evidence="1 2">
    <name type="scientific">Armillaria novae-zelandiae</name>
    <dbReference type="NCBI Taxonomy" id="153914"/>
    <lineage>
        <taxon>Eukaryota</taxon>
        <taxon>Fungi</taxon>
        <taxon>Dikarya</taxon>
        <taxon>Basidiomycota</taxon>
        <taxon>Agaricomycotina</taxon>
        <taxon>Agaricomycetes</taxon>
        <taxon>Agaricomycetidae</taxon>
        <taxon>Agaricales</taxon>
        <taxon>Marasmiineae</taxon>
        <taxon>Physalacriaceae</taxon>
        <taxon>Armillaria</taxon>
    </lineage>
</organism>
<accession>A0AA39U786</accession>
<reference evidence="1" key="1">
    <citation type="submission" date="2023-06" db="EMBL/GenBank/DDBJ databases">
        <authorList>
            <consortium name="Lawrence Berkeley National Laboratory"/>
            <person name="Ahrendt S."/>
            <person name="Sahu N."/>
            <person name="Indic B."/>
            <person name="Wong-Bajracharya J."/>
            <person name="Merenyi Z."/>
            <person name="Ke H.-M."/>
            <person name="Monk M."/>
            <person name="Kocsube S."/>
            <person name="Drula E."/>
            <person name="Lipzen A."/>
            <person name="Balint B."/>
            <person name="Henrissat B."/>
            <person name="Andreopoulos B."/>
            <person name="Martin F.M."/>
            <person name="Harder C.B."/>
            <person name="Rigling D."/>
            <person name="Ford K.L."/>
            <person name="Foster G.D."/>
            <person name="Pangilinan J."/>
            <person name="Papanicolaou A."/>
            <person name="Barry K."/>
            <person name="LaButti K."/>
            <person name="Viragh M."/>
            <person name="Koriabine M."/>
            <person name="Yan M."/>
            <person name="Riley R."/>
            <person name="Champramary S."/>
            <person name="Plett K.L."/>
            <person name="Tsai I.J."/>
            <person name="Slot J."/>
            <person name="Sipos G."/>
            <person name="Plett J."/>
            <person name="Nagy L.G."/>
            <person name="Grigoriev I.V."/>
        </authorList>
    </citation>
    <scope>NUCLEOTIDE SEQUENCE</scope>
    <source>
        <strain evidence="1">ICMP 16352</strain>
    </source>
</reference>
<protein>
    <submittedName>
        <fullName evidence="1">Uncharacterized protein</fullName>
    </submittedName>
</protein>
<gene>
    <name evidence="1" type="ORF">IW261DRAFT_1420308</name>
</gene>
<sequence>MFFVSGKLKARGEQQTSSIGRSFRFGDGSCGRNETCRLTYSLVDLHSTIFYFILLEFLGRPGLVGQAAFVMEQQGFGSRPWSCTVFQDMEQTMDNNYCIDMMYRRLASKGMVLSKRQGVLLNFRPSMTQDVQHVFSGNDFCLDMMYRHPPWSRSPPQRLLPRHDVLTSGKRGQGINKTYVQHWCRVHPRCFKISNAPFLTPAFASAQCIDVQRAGIVRLVPLSMGLGRPAGRTSTSGEARGWENRVWSTKMCRHQIPMTAPKMNQEKYGIACKDNETRDQLKKGVDHPMWLPTPTPFEEDSGLGNRMGCLTRWVTVFLCEQIVEISREVADLGLQLTISDRVSLHFCVGCTLMGTLIIQSNSELQNTALKHMSTVSNAQDEYNIQQTLSLEDLIWVWIIALLGIRVELSTENLLPYMEGAITALQYKELLSSPQWEDWKFIPLYKNRFAFLGNGESSVIFELNASAKYLKQEPGVC</sequence>
<evidence type="ECO:0000313" key="1">
    <source>
        <dbReference type="EMBL" id="KAK0478977.1"/>
    </source>
</evidence>
<dbReference type="Proteomes" id="UP001175227">
    <property type="component" value="Unassembled WGS sequence"/>
</dbReference>
<dbReference type="EMBL" id="JAUEPR010000013">
    <property type="protein sequence ID" value="KAK0478977.1"/>
    <property type="molecule type" value="Genomic_DNA"/>
</dbReference>
<proteinExistence type="predicted"/>
<dbReference type="AlphaFoldDB" id="A0AA39U786"/>
<comment type="caution">
    <text evidence="1">The sequence shown here is derived from an EMBL/GenBank/DDBJ whole genome shotgun (WGS) entry which is preliminary data.</text>
</comment>
<evidence type="ECO:0000313" key="2">
    <source>
        <dbReference type="Proteomes" id="UP001175227"/>
    </source>
</evidence>